<dbReference type="GO" id="GO:0003676">
    <property type="term" value="F:nucleic acid binding"/>
    <property type="evidence" value="ECO:0007669"/>
    <property type="project" value="InterPro"/>
</dbReference>
<dbReference type="SUPFAM" id="SSF53032">
    <property type="entry name" value="tRNA-intron endonuclease catalytic domain-like"/>
    <property type="match status" value="1"/>
</dbReference>
<comment type="caution">
    <text evidence="5">The sequence shown here is derived from an EMBL/GenBank/DDBJ whole genome shotgun (WGS) entry which is preliminary data.</text>
</comment>
<dbReference type="AlphaFoldDB" id="A0AAW1QCV9"/>
<dbReference type="EC" id="4.6.1.16" evidence="2"/>
<dbReference type="GO" id="GO:0000379">
    <property type="term" value="P:tRNA-type intron splice site recognition and cleavage"/>
    <property type="evidence" value="ECO:0007669"/>
    <property type="project" value="TreeGrafter"/>
</dbReference>
<accession>A0AAW1QCV9</accession>
<dbReference type="Proteomes" id="UP001438707">
    <property type="component" value="Unassembled WGS sequence"/>
</dbReference>
<evidence type="ECO:0000256" key="2">
    <source>
        <dbReference type="ARBA" id="ARBA00012573"/>
    </source>
</evidence>
<name>A0AAW1QCV9_9CHLO</name>
<dbReference type="InterPro" id="IPR006677">
    <property type="entry name" value="tRNA_intron_Endonuc_cat-like"/>
</dbReference>
<dbReference type="GO" id="GO:0000213">
    <property type="term" value="F:tRNA-intron lyase activity"/>
    <property type="evidence" value="ECO:0007669"/>
    <property type="project" value="UniProtKB-EC"/>
</dbReference>
<dbReference type="PANTHER" id="PTHR21227:SF0">
    <property type="entry name" value="TRNA-SPLICING ENDONUCLEASE SUBUNIT SEN2"/>
    <property type="match status" value="1"/>
</dbReference>
<gene>
    <name evidence="5" type="ORF">WJX74_003111</name>
</gene>
<reference evidence="5 6" key="1">
    <citation type="journal article" date="2024" name="Nat. Commun.">
        <title>Phylogenomics reveals the evolutionary origins of lichenization in chlorophyte algae.</title>
        <authorList>
            <person name="Puginier C."/>
            <person name="Libourel C."/>
            <person name="Otte J."/>
            <person name="Skaloud P."/>
            <person name="Haon M."/>
            <person name="Grisel S."/>
            <person name="Petersen M."/>
            <person name="Berrin J.G."/>
            <person name="Delaux P.M."/>
            <person name="Dal Grande F."/>
            <person name="Keller J."/>
        </authorList>
    </citation>
    <scope>NUCLEOTIDE SEQUENCE [LARGE SCALE GENOMIC DNA]</scope>
    <source>
        <strain evidence="5 6">SAG 2145</strain>
    </source>
</reference>
<evidence type="ECO:0000313" key="6">
    <source>
        <dbReference type="Proteomes" id="UP001438707"/>
    </source>
</evidence>
<comment type="similarity">
    <text evidence="1">Belongs to the tRNA-intron endonuclease family.</text>
</comment>
<evidence type="ECO:0000256" key="1">
    <source>
        <dbReference type="ARBA" id="ARBA00008078"/>
    </source>
</evidence>
<dbReference type="InterPro" id="IPR036167">
    <property type="entry name" value="tRNA_intron_Endo_cat-like_sf"/>
</dbReference>
<keyword evidence="6" id="KW-1185">Reference proteome</keyword>
<evidence type="ECO:0000313" key="5">
    <source>
        <dbReference type="EMBL" id="KAK9818864.1"/>
    </source>
</evidence>
<protein>
    <recommendedName>
        <fullName evidence="2">tRNA-intron lyase</fullName>
        <ecNumber evidence="2">4.6.1.16</ecNumber>
    </recommendedName>
</protein>
<organism evidence="5 6">
    <name type="scientific">Apatococcus lobatus</name>
    <dbReference type="NCBI Taxonomy" id="904363"/>
    <lineage>
        <taxon>Eukaryota</taxon>
        <taxon>Viridiplantae</taxon>
        <taxon>Chlorophyta</taxon>
        <taxon>core chlorophytes</taxon>
        <taxon>Trebouxiophyceae</taxon>
        <taxon>Chlorellales</taxon>
        <taxon>Chlorellaceae</taxon>
        <taxon>Apatococcus</taxon>
    </lineage>
</organism>
<comment type="catalytic activity">
    <reaction evidence="3">
        <text>pretRNA = a 3'-half-tRNA molecule with a 5'-OH end + a 5'-half-tRNA molecule with a 2',3'-cyclic phosphate end + an intron with a 2',3'-cyclic phosphate and a 5'-hydroxyl terminus.</text>
        <dbReference type="EC" id="4.6.1.16"/>
    </reaction>
</comment>
<dbReference type="PANTHER" id="PTHR21227">
    <property type="entry name" value="TRNA-SPLICING ENDONUCLEASE SUBUNIT SEN2"/>
    <property type="match status" value="1"/>
</dbReference>
<proteinExistence type="inferred from homology"/>
<dbReference type="InterPro" id="IPR006676">
    <property type="entry name" value="tRNA_splic"/>
</dbReference>
<evidence type="ECO:0000259" key="4">
    <source>
        <dbReference type="Pfam" id="PF01974"/>
    </source>
</evidence>
<feature type="domain" description="tRNA intron endonuclease catalytic" evidence="4">
    <location>
        <begin position="135"/>
        <end position="214"/>
    </location>
</feature>
<dbReference type="Pfam" id="PF01974">
    <property type="entry name" value="tRNA_int_endo"/>
    <property type="match status" value="1"/>
</dbReference>
<dbReference type="CDD" id="cd22363">
    <property type="entry name" value="tRNA-intron_lyase_C"/>
    <property type="match status" value="1"/>
</dbReference>
<dbReference type="Gene3D" id="3.40.1350.10">
    <property type="match status" value="1"/>
</dbReference>
<dbReference type="GO" id="GO:0000214">
    <property type="term" value="C:tRNA-intron endonuclease complex"/>
    <property type="evidence" value="ECO:0007669"/>
    <property type="project" value="TreeGrafter"/>
</dbReference>
<sequence length="246" mass="27178">MDLPQVKRKPRRKQEQPSTAQALHILGLLHLEGSLQLGAVWLVVTPSEAKALRQCALGTIDGGPATAAHILQDAAHSSHSVKDGLADGLSAARMSLEEAFFLAYALECLTVYQAAIKLSEQDLWTACCTAKASFPLAYAGFHHFRSKGWIARSGVQYGTHFVLYQKHPEQAHSDMCAIVTRVGDREMQCWRDLEVANRLCSQVGKKLLLLYVQESPGASTATPAYLTAVQAEEWLLRRWVPERDRA</sequence>
<dbReference type="InterPro" id="IPR011856">
    <property type="entry name" value="tRNA_endonuc-like_dom_sf"/>
</dbReference>
<evidence type="ECO:0000256" key="3">
    <source>
        <dbReference type="ARBA" id="ARBA00034031"/>
    </source>
</evidence>
<dbReference type="EMBL" id="JALJOS010000053">
    <property type="protein sequence ID" value="KAK9818864.1"/>
    <property type="molecule type" value="Genomic_DNA"/>
</dbReference>
<dbReference type="GO" id="GO:0005737">
    <property type="term" value="C:cytoplasm"/>
    <property type="evidence" value="ECO:0007669"/>
    <property type="project" value="TreeGrafter"/>
</dbReference>